<evidence type="ECO:0000256" key="2">
    <source>
        <dbReference type="ARBA" id="ARBA00022723"/>
    </source>
</evidence>
<dbReference type="SUPFAM" id="SSF56672">
    <property type="entry name" value="DNA/RNA polymerases"/>
    <property type="match status" value="1"/>
</dbReference>
<evidence type="ECO:0000256" key="4">
    <source>
        <dbReference type="ARBA" id="ARBA00022750"/>
    </source>
</evidence>
<evidence type="ECO:0000256" key="7">
    <source>
        <dbReference type="SAM" id="MobiDB-lite"/>
    </source>
</evidence>
<keyword evidence="10" id="KW-1185">Reference proteome</keyword>
<dbReference type="Pfam" id="PF13041">
    <property type="entry name" value="PPR_2"/>
    <property type="match status" value="1"/>
</dbReference>
<evidence type="ECO:0000259" key="8">
    <source>
        <dbReference type="PROSITE" id="PS50994"/>
    </source>
</evidence>
<dbReference type="PROSITE" id="PS51375">
    <property type="entry name" value="PPR"/>
    <property type="match status" value="1"/>
</dbReference>
<evidence type="ECO:0000256" key="5">
    <source>
        <dbReference type="ARBA" id="ARBA00022801"/>
    </source>
</evidence>
<dbReference type="SUPFAM" id="SSF53098">
    <property type="entry name" value="Ribonuclease H-like"/>
    <property type="match status" value="1"/>
</dbReference>
<dbReference type="PANTHER" id="PTHR42648">
    <property type="entry name" value="TRANSPOSASE, PUTATIVE-RELATED"/>
    <property type="match status" value="1"/>
</dbReference>
<dbReference type="PANTHER" id="PTHR42648:SF18">
    <property type="entry name" value="RETROTRANSPOSON, UNCLASSIFIED-LIKE PROTEIN"/>
    <property type="match status" value="1"/>
</dbReference>
<evidence type="ECO:0000313" key="9">
    <source>
        <dbReference type="EMBL" id="KAH7571723.1"/>
    </source>
</evidence>
<keyword evidence="1" id="KW-0645">Protease</keyword>
<dbReference type="NCBIfam" id="TIGR00756">
    <property type="entry name" value="PPR"/>
    <property type="match status" value="1"/>
</dbReference>
<keyword evidence="3" id="KW-0677">Repeat</keyword>
<keyword evidence="5" id="KW-0378">Hydrolase</keyword>
<feature type="region of interest" description="Disordered" evidence="7">
    <location>
        <begin position="440"/>
        <end position="484"/>
    </location>
</feature>
<evidence type="ECO:0000256" key="1">
    <source>
        <dbReference type="ARBA" id="ARBA00022670"/>
    </source>
</evidence>
<proteinExistence type="predicted"/>
<keyword evidence="4" id="KW-0064">Aspartyl protease</keyword>
<dbReference type="InterPro" id="IPR011990">
    <property type="entry name" value="TPR-like_helical_dom_sf"/>
</dbReference>
<dbReference type="Gene3D" id="1.25.40.10">
    <property type="entry name" value="Tetratricopeptide repeat domain"/>
    <property type="match status" value="1"/>
</dbReference>
<name>A0ABQ8I514_9ROSI</name>
<dbReference type="Proteomes" id="UP000827721">
    <property type="component" value="Unassembled WGS sequence"/>
</dbReference>
<evidence type="ECO:0000313" key="10">
    <source>
        <dbReference type="Proteomes" id="UP000827721"/>
    </source>
</evidence>
<feature type="repeat" description="PPR" evidence="6">
    <location>
        <begin position="20"/>
        <end position="54"/>
    </location>
</feature>
<keyword evidence="2" id="KW-0479">Metal-binding</keyword>
<feature type="domain" description="Integrase catalytic" evidence="8">
    <location>
        <begin position="742"/>
        <end position="842"/>
    </location>
</feature>
<dbReference type="InterPro" id="IPR002885">
    <property type="entry name" value="PPR_rpt"/>
</dbReference>
<accession>A0ABQ8I514</accession>
<dbReference type="Pfam" id="PF22936">
    <property type="entry name" value="Pol_BBD"/>
    <property type="match status" value="1"/>
</dbReference>
<feature type="compositionally biased region" description="Basic and acidic residues" evidence="7">
    <location>
        <begin position="448"/>
        <end position="474"/>
    </location>
</feature>
<dbReference type="Pfam" id="PF14223">
    <property type="entry name" value="Retrotran_gag_2"/>
    <property type="match status" value="1"/>
</dbReference>
<dbReference type="InterPro" id="IPR054722">
    <property type="entry name" value="PolX-like_BBD"/>
</dbReference>
<gene>
    <name evidence="9" type="ORF">JRO89_XS04G0125700</name>
</gene>
<sequence>MRAASCKLLSAVFYKMQLRDGVSYNSLISGLAQSGYSDTALELFEKMQLDCLKPDCVTVASLLIACTSAGALHKEEQLHSYTIKVEMSKGIIIEVTALDLGEQIHTRVIKTGFSFMSGFMSRARKFIEKMPIESNTMIWRTLLSACRVHNSTRTWKMAGKRDSRDQIRQLMKDRGVKKESGQSWIEILYCFENLVDLLMVGCSAILLKFIRFFLSFKRVGTETFLSDEGAYYSETSGSFLPTRSSTPPRLVYYIFLNKGSLESERQTHMSESMAASSNATLHVPQFSGENYQIWTVKMKSYLKALDLWDYVDEDKQVLPLRANPTIAQMKQHEEEKMRRDKAATCLYLALSDSVFTSIMHLDTSKLIWDELKQRYEGKEHKVVEKMLVSLPNKFEAKVSAIEESCDLKAMTISEITSKLQAQEQRLAMRVDDDMEGAFLAKQKGKQPGWKDQKKTQHGDKNENQKWKAKVDRGGTAESTSKPKCPPCSTCKRTNNLAKDCWYKGKPQIKYEFSKKWGHKEQFCRTKHNKSQNQSSQKANYIEDNVKIEDHLFMATHTCLKAGSDVWYIDSGCTNHMVRDLSLFTNMDNNDRTSIKLGNGEVVKSTGRGTISIFTPNGVKLIDNVLLVPELDQNLLSVAQLIRKGYSISFKDGGCNIVDENGNEIVKVPMRGNSFPLNWNHLNQKALVIRHESYATWHKRYGHFNSNALKYLQANEMVRDMPKVECIDDGVSMVEAECNCKMKRLRTDNGGEYTSNEFKKFCEENGLKYELTAPYSPQQNGASERKNRTIMEMARCLLAEKRLPKKFWAEAVHNAVHLLNMLPTKAVEVSLRLVEMWMVMKMPIGIGKMVKFQGLQKLKTLVQAMLQMKYKVRCNYVATEPTSFEEASKFKEWRVAMEEETKLNPNGSVNKHKARLVVKGYAQMAGVVYGETFAPVARHETIRILIALAAQCKWQLFHLDVKSAFLNGILEKEIYVEQPPSFIVAGHEDDVYRLYKALYGLKQTPRAWYERIDAHLIENGFRRSLNEATLYVKQNCDRKKLVLSLYVDDLLLTGDWIEELEGFKKSMLIVFKMTDLGELNYFLGMKISQTKKGIFLSQRKYALNILKRFKMEYCKAVSTPLAVNEKLSSFKTRLDVSFKSPFKVYAISKSSHLEVGKRILRYLKGTTDYGIWYGGDGRLDGFTDNDWAGSIDDSKSTMGYVFSLGDEAFSWNSRKQDVIAQSTAEVEYIAASSSKSSKMDKKVAWSEDQTADIFTKAIGGSKFMISREMLGVSKRNFKEEC</sequence>
<reference evidence="9 10" key="1">
    <citation type="submission" date="2021-02" db="EMBL/GenBank/DDBJ databases">
        <title>Plant Genome Project.</title>
        <authorList>
            <person name="Zhang R.-G."/>
        </authorList>
    </citation>
    <scope>NUCLEOTIDE SEQUENCE [LARGE SCALE GENOMIC DNA]</scope>
    <source>
        <tissue evidence="9">Leaves</tissue>
    </source>
</reference>
<dbReference type="PROSITE" id="PS50994">
    <property type="entry name" value="INTEGRASE"/>
    <property type="match status" value="1"/>
</dbReference>
<dbReference type="InterPro" id="IPR039537">
    <property type="entry name" value="Retrotran_Ty1/copia-like"/>
</dbReference>
<dbReference type="CDD" id="cd09272">
    <property type="entry name" value="RNase_HI_RT_Ty1"/>
    <property type="match status" value="1"/>
</dbReference>
<dbReference type="EMBL" id="JAFEMO010000004">
    <property type="protein sequence ID" value="KAH7571723.1"/>
    <property type="molecule type" value="Genomic_DNA"/>
</dbReference>
<evidence type="ECO:0000256" key="3">
    <source>
        <dbReference type="ARBA" id="ARBA00022737"/>
    </source>
</evidence>
<dbReference type="InterPro" id="IPR001584">
    <property type="entry name" value="Integrase_cat-core"/>
</dbReference>
<dbReference type="Pfam" id="PF07727">
    <property type="entry name" value="RVT_2"/>
    <property type="match status" value="1"/>
</dbReference>
<protein>
    <recommendedName>
        <fullName evidence="8">Integrase catalytic domain-containing protein</fullName>
    </recommendedName>
</protein>
<evidence type="ECO:0000256" key="6">
    <source>
        <dbReference type="PROSITE-ProRule" id="PRU00708"/>
    </source>
</evidence>
<comment type="caution">
    <text evidence="9">The sequence shown here is derived from an EMBL/GenBank/DDBJ whole genome shotgun (WGS) entry which is preliminary data.</text>
</comment>
<dbReference type="Gene3D" id="3.30.420.10">
    <property type="entry name" value="Ribonuclease H-like superfamily/Ribonuclease H"/>
    <property type="match status" value="1"/>
</dbReference>
<dbReference type="InterPro" id="IPR013103">
    <property type="entry name" value="RVT_2"/>
</dbReference>
<dbReference type="InterPro" id="IPR043502">
    <property type="entry name" value="DNA/RNA_pol_sf"/>
</dbReference>
<dbReference type="InterPro" id="IPR036397">
    <property type="entry name" value="RNaseH_sf"/>
</dbReference>
<organism evidence="9 10">
    <name type="scientific">Xanthoceras sorbifolium</name>
    <dbReference type="NCBI Taxonomy" id="99658"/>
    <lineage>
        <taxon>Eukaryota</taxon>
        <taxon>Viridiplantae</taxon>
        <taxon>Streptophyta</taxon>
        <taxon>Embryophyta</taxon>
        <taxon>Tracheophyta</taxon>
        <taxon>Spermatophyta</taxon>
        <taxon>Magnoliopsida</taxon>
        <taxon>eudicotyledons</taxon>
        <taxon>Gunneridae</taxon>
        <taxon>Pentapetalae</taxon>
        <taxon>rosids</taxon>
        <taxon>malvids</taxon>
        <taxon>Sapindales</taxon>
        <taxon>Sapindaceae</taxon>
        <taxon>Xanthoceroideae</taxon>
        <taxon>Xanthoceras</taxon>
    </lineage>
</organism>
<dbReference type="InterPro" id="IPR012337">
    <property type="entry name" value="RNaseH-like_sf"/>
</dbReference>